<accession>A0A224XC87</accession>
<keyword evidence="2 6" id="KW-0489">Methyltransferase</keyword>
<keyword evidence="4" id="KW-0949">S-adenosyl-L-methionine</keyword>
<reference evidence="9" key="1">
    <citation type="submission" date="2017-08" db="EMBL/GenBank/DDBJ databases">
        <title>Draft genome sequence of Lactococcus sp. strain Rs-Y01, isolated from the gut of the lower termite Reticulitermes speratus.</title>
        <authorList>
            <person name="Ohkuma M."/>
            <person name="Yuki M."/>
        </authorList>
    </citation>
    <scope>NUCLEOTIDE SEQUENCE [LARGE SCALE GENOMIC DNA]</scope>
    <source>
        <strain evidence="9">Rs-Y01</strain>
    </source>
</reference>
<evidence type="ECO:0000259" key="7">
    <source>
        <dbReference type="Pfam" id="PF00590"/>
    </source>
</evidence>
<dbReference type="GO" id="GO:0019354">
    <property type="term" value="P:siroheme biosynthetic process"/>
    <property type="evidence" value="ECO:0007669"/>
    <property type="project" value="InterPro"/>
</dbReference>
<protein>
    <recommendedName>
        <fullName evidence="1">uroporphyrinogen-III C-methyltransferase</fullName>
        <ecNumber evidence="1">2.1.1.107</ecNumber>
    </recommendedName>
</protein>
<comment type="similarity">
    <text evidence="6">Belongs to the precorrin methyltransferase family.</text>
</comment>
<evidence type="ECO:0000256" key="4">
    <source>
        <dbReference type="ARBA" id="ARBA00022691"/>
    </source>
</evidence>
<dbReference type="PROSITE" id="PS00840">
    <property type="entry name" value="SUMT_2"/>
    <property type="match status" value="1"/>
</dbReference>
<evidence type="ECO:0000313" key="8">
    <source>
        <dbReference type="EMBL" id="GAX47542.1"/>
    </source>
</evidence>
<keyword evidence="5" id="KW-0627">Porphyrin biosynthesis</keyword>
<dbReference type="PANTHER" id="PTHR45790:SF3">
    <property type="entry name" value="S-ADENOSYL-L-METHIONINE-DEPENDENT UROPORPHYRINOGEN III METHYLTRANSFERASE, CHLOROPLASTIC"/>
    <property type="match status" value="1"/>
</dbReference>
<dbReference type="SUPFAM" id="SSF53790">
    <property type="entry name" value="Tetrapyrrole methylase"/>
    <property type="match status" value="1"/>
</dbReference>
<dbReference type="FunFam" id="3.40.1010.10:FF:000001">
    <property type="entry name" value="Siroheme synthase"/>
    <property type="match status" value="1"/>
</dbReference>
<evidence type="ECO:0000256" key="3">
    <source>
        <dbReference type="ARBA" id="ARBA00022679"/>
    </source>
</evidence>
<dbReference type="InterPro" id="IPR000878">
    <property type="entry name" value="4pyrrol_Mease"/>
</dbReference>
<evidence type="ECO:0000313" key="9">
    <source>
        <dbReference type="Proteomes" id="UP000218689"/>
    </source>
</evidence>
<dbReference type="Gene3D" id="3.30.950.10">
    <property type="entry name" value="Methyltransferase, Cobalt-precorrin-4 Transmethylase, Domain 2"/>
    <property type="match status" value="1"/>
</dbReference>
<evidence type="ECO:0000256" key="2">
    <source>
        <dbReference type="ARBA" id="ARBA00022603"/>
    </source>
</evidence>
<dbReference type="EC" id="2.1.1.107" evidence="1"/>
<dbReference type="InterPro" id="IPR006366">
    <property type="entry name" value="CobA/CysG_C"/>
</dbReference>
<organism evidence="8 9">
    <name type="scientific">Pseudolactococcus reticulitermitis</name>
    <dbReference type="NCBI Taxonomy" id="2025039"/>
    <lineage>
        <taxon>Bacteria</taxon>
        <taxon>Bacillati</taxon>
        <taxon>Bacillota</taxon>
        <taxon>Bacilli</taxon>
        <taxon>Lactobacillales</taxon>
        <taxon>Streptococcaceae</taxon>
        <taxon>Pseudolactococcus</taxon>
    </lineage>
</organism>
<dbReference type="NCBIfam" id="NF004790">
    <property type="entry name" value="PRK06136.1"/>
    <property type="match status" value="1"/>
</dbReference>
<dbReference type="OrthoDB" id="9815856at2"/>
<evidence type="ECO:0000256" key="6">
    <source>
        <dbReference type="RuleBase" id="RU003960"/>
    </source>
</evidence>
<gene>
    <name evidence="8" type="ORF">RsY01_1142</name>
</gene>
<dbReference type="Proteomes" id="UP000218689">
    <property type="component" value="Unassembled WGS sequence"/>
</dbReference>
<dbReference type="InterPro" id="IPR050161">
    <property type="entry name" value="Siro_Cobalamin_biosynth"/>
</dbReference>
<proteinExistence type="inferred from homology"/>
<dbReference type="EMBL" id="BEDT01000002">
    <property type="protein sequence ID" value="GAX47542.1"/>
    <property type="molecule type" value="Genomic_DNA"/>
</dbReference>
<keyword evidence="3 6" id="KW-0808">Transferase</keyword>
<dbReference type="InterPro" id="IPR003043">
    <property type="entry name" value="Uropor_MeTrfase_CS"/>
</dbReference>
<dbReference type="CDD" id="cd11642">
    <property type="entry name" value="SUMT"/>
    <property type="match status" value="1"/>
</dbReference>
<dbReference type="InterPro" id="IPR014777">
    <property type="entry name" value="4pyrrole_Mease_sub1"/>
</dbReference>
<dbReference type="NCBIfam" id="TIGR01469">
    <property type="entry name" value="cobA_cysG_Cterm"/>
    <property type="match status" value="1"/>
</dbReference>
<comment type="caution">
    <text evidence="8">The sequence shown here is derived from an EMBL/GenBank/DDBJ whole genome shotgun (WGS) entry which is preliminary data.</text>
</comment>
<name>A0A224XC87_9LACT</name>
<keyword evidence="9" id="KW-1185">Reference proteome</keyword>
<dbReference type="RefSeq" id="WP_094784584.1">
    <property type="nucleotide sequence ID" value="NZ_BEDT01000002.1"/>
</dbReference>
<feature type="domain" description="Tetrapyrrole methylase" evidence="7">
    <location>
        <begin position="8"/>
        <end position="218"/>
    </location>
</feature>
<dbReference type="InterPro" id="IPR035996">
    <property type="entry name" value="4pyrrol_Methylase_sf"/>
</dbReference>
<sequence length="329" mass="35908">MTIKNQSKVYLVGAGSGDPELITIKGLRLLQAADVVVYDRLVNPILLCLTRPQAKLIYVGKSPNVHIKSQTEIENLLVNLAKSGQSVVRLKGGDPAIFGRVGEEMTHLQSEGVPYEVVPGITAGSSASIYAGIPMTQRQVAERVLIMTPREILDDFSELDLIKTLKSTTLVLYMGVGALPDLAKVMKTQGVSPEMALAIVENGTHAKQRTMITTLGTVTENLVKQPPKNPALIIIGQAVKLAPDISWFQALPRFGRRILLVRTTSPGMTDISAFTSQGADVWVTIIGDKRQDRFDTLDVIKLSEPFDQIIFQEGTQLKDLENLKARLAI</sequence>
<evidence type="ECO:0000256" key="1">
    <source>
        <dbReference type="ARBA" id="ARBA00012162"/>
    </source>
</evidence>
<dbReference type="GO" id="GO:0032259">
    <property type="term" value="P:methylation"/>
    <property type="evidence" value="ECO:0007669"/>
    <property type="project" value="UniProtKB-KW"/>
</dbReference>
<dbReference type="Gene3D" id="3.40.1010.10">
    <property type="entry name" value="Cobalt-precorrin-4 Transmethylase, Domain 1"/>
    <property type="match status" value="1"/>
</dbReference>
<dbReference type="PANTHER" id="PTHR45790">
    <property type="entry name" value="SIROHEME SYNTHASE-RELATED"/>
    <property type="match status" value="1"/>
</dbReference>
<evidence type="ECO:0000256" key="5">
    <source>
        <dbReference type="ARBA" id="ARBA00023244"/>
    </source>
</evidence>
<dbReference type="Pfam" id="PF00590">
    <property type="entry name" value="TP_methylase"/>
    <property type="match status" value="1"/>
</dbReference>
<dbReference type="GO" id="GO:0004851">
    <property type="term" value="F:uroporphyrin-III C-methyltransferase activity"/>
    <property type="evidence" value="ECO:0007669"/>
    <property type="project" value="UniProtKB-EC"/>
</dbReference>
<dbReference type="InterPro" id="IPR014776">
    <property type="entry name" value="4pyrrole_Mease_sub2"/>
</dbReference>
<dbReference type="AlphaFoldDB" id="A0A224XC87"/>